<comment type="caution">
    <text evidence="3">The sequence shown here is derived from an EMBL/GenBank/DDBJ whole genome shotgun (WGS) entry which is preliminary data.</text>
</comment>
<feature type="signal peptide" evidence="2">
    <location>
        <begin position="1"/>
        <end position="28"/>
    </location>
</feature>
<dbReference type="OrthoDB" id="4775406at2"/>
<name>A0A138A3V5_9ACTN</name>
<feature type="compositionally biased region" description="Low complexity" evidence="1">
    <location>
        <begin position="42"/>
        <end position="51"/>
    </location>
</feature>
<evidence type="ECO:0000313" key="3">
    <source>
        <dbReference type="EMBL" id="KXP05119.1"/>
    </source>
</evidence>
<reference evidence="4" key="1">
    <citation type="submission" date="2016-02" db="EMBL/GenBank/DDBJ databases">
        <authorList>
            <person name="Wen L."/>
            <person name="He K."/>
            <person name="Yang H."/>
        </authorList>
    </citation>
    <scope>NUCLEOTIDE SEQUENCE [LARGE SCALE GENOMIC DNA]</scope>
    <source>
        <strain evidence="4">JCM 15929</strain>
    </source>
</reference>
<organism evidence="3 4">
    <name type="scientific">Tsukamurella pseudospumae</name>
    <dbReference type="NCBI Taxonomy" id="239498"/>
    <lineage>
        <taxon>Bacteria</taxon>
        <taxon>Bacillati</taxon>
        <taxon>Actinomycetota</taxon>
        <taxon>Actinomycetes</taxon>
        <taxon>Mycobacteriales</taxon>
        <taxon>Tsukamurellaceae</taxon>
        <taxon>Tsukamurella</taxon>
    </lineage>
</organism>
<dbReference type="Proteomes" id="UP000070258">
    <property type="component" value="Unassembled WGS sequence"/>
</dbReference>
<accession>A0A138A3V5</accession>
<dbReference type="EMBL" id="LSRF01000057">
    <property type="protein sequence ID" value="KXP05119.1"/>
    <property type="molecule type" value="Genomic_DNA"/>
</dbReference>
<evidence type="ECO:0000313" key="4">
    <source>
        <dbReference type="Proteomes" id="UP000070258"/>
    </source>
</evidence>
<keyword evidence="2" id="KW-0732">Signal</keyword>
<protein>
    <submittedName>
        <fullName evidence="3">Uncharacterized protein</fullName>
    </submittedName>
</protein>
<gene>
    <name evidence="3" type="ORF">AXK60_13250</name>
</gene>
<evidence type="ECO:0000256" key="1">
    <source>
        <dbReference type="SAM" id="MobiDB-lite"/>
    </source>
</evidence>
<evidence type="ECO:0000256" key="2">
    <source>
        <dbReference type="SAM" id="SignalP"/>
    </source>
</evidence>
<feature type="compositionally biased region" description="Pro residues" evidence="1">
    <location>
        <begin position="31"/>
        <end position="41"/>
    </location>
</feature>
<dbReference type="AlphaFoldDB" id="A0A138A3V5"/>
<feature type="chain" id="PRO_5007483029" evidence="2">
    <location>
        <begin position="29"/>
        <end position="181"/>
    </location>
</feature>
<dbReference type="RefSeq" id="WP_068573213.1">
    <property type="nucleotide sequence ID" value="NZ_LSRF01000057.1"/>
</dbReference>
<proteinExistence type="predicted"/>
<sequence length="181" mass="19163">MSIHQWTVRTLSAGVLAAAIAAPLPALAAPTPAPTPPPAPAAPSNSAAKATCDQWANNRAPRLRASRATVDFTKNPDWTWAGIGPVLDREQNAIRVELGTLPGTVARAGGNQRLANALRAYQARLTEYNATLNTDRGARASGDATWARRRASGDATWARSNPAYKRVTDATNAVITLCRTL</sequence>
<feature type="region of interest" description="Disordered" evidence="1">
    <location>
        <begin position="31"/>
        <end position="51"/>
    </location>
</feature>